<gene>
    <name evidence="3" type="ORF">GCM10011584_04240</name>
</gene>
<evidence type="ECO:0000313" key="3">
    <source>
        <dbReference type="EMBL" id="GGO85102.1"/>
    </source>
</evidence>
<evidence type="ECO:0000256" key="1">
    <source>
        <dbReference type="ARBA" id="ARBA00023125"/>
    </source>
</evidence>
<dbReference type="EMBL" id="BMNI01000001">
    <property type="protein sequence ID" value="GGO85102.1"/>
    <property type="molecule type" value="Genomic_DNA"/>
</dbReference>
<name>A0ABQ2N5B3_9ACTN</name>
<evidence type="ECO:0008006" key="5">
    <source>
        <dbReference type="Google" id="ProtNLM"/>
    </source>
</evidence>
<feature type="region of interest" description="Disordered" evidence="2">
    <location>
        <begin position="1"/>
        <end position="20"/>
    </location>
</feature>
<dbReference type="InterPro" id="IPR010998">
    <property type="entry name" value="Integrase_recombinase_N"/>
</dbReference>
<evidence type="ECO:0000313" key="4">
    <source>
        <dbReference type="Proteomes" id="UP000655410"/>
    </source>
</evidence>
<keyword evidence="4" id="KW-1185">Reference proteome</keyword>
<reference evidence="4" key="1">
    <citation type="journal article" date="2019" name="Int. J. Syst. Evol. Microbiol.">
        <title>The Global Catalogue of Microorganisms (GCM) 10K type strain sequencing project: providing services to taxonomists for standard genome sequencing and annotation.</title>
        <authorList>
            <consortium name="The Broad Institute Genomics Platform"/>
            <consortium name="The Broad Institute Genome Sequencing Center for Infectious Disease"/>
            <person name="Wu L."/>
            <person name="Ma J."/>
        </authorList>
    </citation>
    <scope>NUCLEOTIDE SEQUENCE [LARGE SCALE GENOMIC DNA]</scope>
    <source>
        <strain evidence="4">CGMCC 4.7371</strain>
    </source>
</reference>
<feature type="region of interest" description="Disordered" evidence="2">
    <location>
        <begin position="127"/>
        <end position="163"/>
    </location>
</feature>
<dbReference type="Gene3D" id="1.10.150.130">
    <property type="match status" value="1"/>
</dbReference>
<dbReference type="RefSeq" id="WP_188782322.1">
    <property type="nucleotide sequence ID" value="NZ_BMNI01000001.1"/>
</dbReference>
<dbReference type="SUPFAM" id="SSF47823">
    <property type="entry name" value="lambda integrase-like, N-terminal domain"/>
    <property type="match status" value="1"/>
</dbReference>
<comment type="caution">
    <text evidence="3">The sequence shown here is derived from an EMBL/GenBank/DDBJ whole genome shotgun (WGS) entry which is preliminary data.</text>
</comment>
<accession>A0ABQ2N5B3</accession>
<keyword evidence="1" id="KW-0238">DNA-binding</keyword>
<dbReference type="Proteomes" id="UP000655410">
    <property type="component" value="Unassembled WGS sequence"/>
</dbReference>
<sequence length="163" mass="16868">MIDDPSVPMSGEVIDVTPHPDGEASLRVGVMTNSLIRLEELPLSDSGVSLTASDAERIATVIEAELAASTRATCDCAWRKWGPLAPGPGHQPAPAPPEALAASLAERAEAGLTFGTLDGYCSALPTVTTRRDSPTRRQTSSSDGYVAGCGGSGASHRANRPTR</sequence>
<protein>
    <recommendedName>
        <fullName evidence="5">DUF222 domain-containing protein</fullName>
    </recommendedName>
</protein>
<organism evidence="3 4">
    <name type="scientific">Nocardioides phosphati</name>
    <dbReference type="NCBI Taxonomy" id="1867775"/>
    <lineage>
        <taxon>Bacteria</taxon>
        <taxon>Bacillati</taxon>
        <taxon>Actinomycetota</taxon>
        <taxon>Actinomycetes</taxon>
        <taxon>Propionibacteriales</taxon>
        <taxon>Nocardioidaceae</taxon>
        <taxon>Nocardioides</taxon>
    </lineage>
</organism>
<proteinExistence type="predicted"/>
<evidence type="ECO:0000256" key="2">
    <source>
        <dbReference type="SAM" id="MobiDB-lite"/>
    </source>
</evidence>